<organism evidence="6 7">
    <name type="scientific">Candidatus Blautia faecavium</name>
    <dbReference type="NCBI Taxonomy" id="2838487"/>
    <lineage>
        <taxon>Bacteria</taxon>
        <taxon>Bacillati</taxon>
        <taxon>Bacillota</taxon>
        <taxon>Clostridia</taxon>
        <taxon>Lachnospirales</taxon>
        <taxon>Lachnospiraceae</taxon>
        <taxon>Blautia</taxon>
    </lineage>
</organism>
<dbReference type="InterPro" id="IPR045169">
    <property type="entry name" value="NO2/SO3_Rdtase_4Fe4S_prot"/>
</dbReference>
<evidence type="ECO:0000256" key="4">
    <source>
        <dbReference type="ARBA" id="ARBA00023014"/>
    </source>
</evidence>
<evidence type="ECO:0000256" key="2">
    <source>
        <dbReference type="ARBA" id="ARBA00022723"/>
    </source>
</evidence>
<keyword evidence="2" id="KW-0479">Metal-binding</keyword>
<evidence type="ECO:0000313" key="7">
    <source>
        <dbReference type="Proteomes" id="UP000823842"/>
    </source>
</evidence>
<dbReference type="InterPro" id="IPR036136">
    <property type="entry name" value="Nit/Sulf_reduc_fer-like_dom_sf"/>
</dbReference>
<dbReference type="EMBL" id="DWYZ01000182">
    <property type="protein sequence ID" value="HJB29077.1"/>
    <property type="molecule type" value="Genomic_DNA"/>
</dbReference>
<accession>A0A9D2LTE1</accession>
<name>A0A9D2LTE1_9FIRM</name>
<sequence>MSSLTISPENEKRVKAMGFLNNKGTDNFSARIITVNGKITAAQHHCIAEAAEKFGNGNITFTTRLTVEVQGIPYDKIEEFQEFIKKEGLYTGGTGSLVRPVVSCKGTTCQYGLIDTFAVSEEIHHRFYEGYHTVKLPHKFKIAVGGCPNNCVKPDLNDLGIIGQRIPDFDEDECNGCKKCSVEKACPMGAAKVQDGVLEINKDICNNCGRCIGTCHFDAIEGGTTGYKIYIGGRWGKHVAQGRALSKIFTSKEEALDVIESAILLYREQGITGERFSSTIERLGFENVEKQLLSHDLLDRKEEILNAQLHLVGGATC</sequence>
<reference evidence="6" key="2">
    <citation type="submission" date="2021-04" db="EMBL/GenBank/DDBJ databases">
        <authorList>
            <person name="Gilroy R."/>
        </authorList>
    </citation>
    <scope>NUCLEOTIDE SEQUENCE</scope>
    <source>
        <strain evidence="6">ChiSjej1B19-5720</strain>
    </source>
</reference>
<gene>
    <name evidence="6" type="ORF">IAA06_09845</name>
</gene>
<dbReference type="InterPro" id="IPR045854">
    <property type="entry name" value="NO2/SO3_Rdtase_4Fe4S_sf"/>
</dbReference>
<dbReference type="GO" id="GO:0016002">
    <property type="term" value="F:sulfite reductase activity"/>
    <property type="evidence" value="ECO:0007669"/>
    <property type="project" value="TreeGrafter"/>
</dbReference>
<dbReference type="PROSITE" id="PS51379">
    <property type="entry name" value="4FE4S_FER_2"/>
    <property type="match status" value="2"/>
</dbReference>
<dbReference type="Gene3D" id="3.30.413.10">
    <property type="entry name" value="Sulfite Reductase Hemoprotein, domain 1"/>
    <property type="match status" value="1"/>
</dbReference>
<dbReference type="Pfam" id="PF03460">
    <property type="entry name" value="NIR_SIR_ferr"/>
    <property type="match status" value="1"/>
</dbReference>
<dbReference type="InterPro" id="IPR006067">
    <property type="entry name" value="NO2/SO3_Rdtase_4Fe4S_dom"/>
</dbReference>
<dbReference type="GO" id="GO:0046872">
    <property type="term" value="F:metal ion binding"/>
    <property type="evidence" value="ECO:0007669"/>
    <property type="project" value="UniProtKB-KW"/>
</dbReference>
<dbReference type="GO" id="GO:0000103">
    <property type="term" value="P:sulfate assimilation"/>
    <property type="evidence" value="ECO:0007669"/>
    <property type="project" value="TreeGrafter"/>
</dbReference>
<keyword evidence="3" id="KW-0408">Iron</keyword>
<keyword evidence="4" id="KW-0411">Iron-sulfur</keyword>
<dbReference type="PANTHER" id="PTHR11493">
    <property type="entry name" value="SULFITE REDUCTASE [NADPH] SUBUNIT BETA-RELATED"/>
    <property type="match status" value="1"/>
</dbReference>
<dbReference type="InterPro" id="IPR017896">
    <property type="entry name" value="4Fe4S_Fe-S-bd"/>
</dbReference>
<dbReference type="AlphaFoldDB" id="A0A9D2LTE1"/>
<dbReference type="GO" id="GO:0051539">
    <property type="term" value="F:4 iron, 4 sulfur cluster binding"/>
    <property type="evidence" value="ECO:0007669"/>
    <property type="project" value="UniProtKB-KW"/>
</dbReference>
<dbReference type="GO" id="GO:0009337">
    <property type="term" value="C:sulfite reductase complex (NADPH)"/>
    <property type="evidence" value="ECO:0007669"/>
    <property type="project" value="TreeGrafter"/>
</dbReference>
<proteinExistence type="predicted"/>
<reference evidence="6" key="1">
    <citation type="journal article" date="2021" name="PeerJ">
        <title>Extensive microbial diversity within the chicken gut microbiome revealed by metagenomics and culture.</title>
        <authorList>
            <person name="Gilroy R."/>
            <person name="Ravi A."/>
            <person name="Getino M."/>
            <person name="Pursley I."/>
            <person name="Horton D.L."/>
            <person name="Alikhan N.F."/>
            <person name="Baker D."/>
            <person name="Gharbi K."/>
            <person name="Hall N."/>
            <person name="Watson M."/>
            <person name="Adriaenssens E.M."/>
            <person name="Foster-Nyarko E."/>
            <person name="Jarju S."/>
            <person name="Secka A."/>
            <person name="Antonio M."/>
            <person name="Oren A."/>
            <person name="Chaudhuri R.R."/>
            <person name="La Ragione R."/>
            <person name="Hildebrand F."/>
            <person name="Pallen M.J."/>
        </authorList>
    </citation>
    <scope>NUCLEOTIDE SEQUENCE</scope>
    <source>
        <strain evidence="6">ChiSjej1B19-5720</strain>
    </source>
</reference>
<protein>
    <submittedName>
        <fullName evidence="6">(4Fe-4S)-binding protein</fullName>
    </submittedName>
</protein>
<dbReference type="SUPFAM" id="SSF54862">
    <property type="entry name" value="4Fe-4S ferredoxins"/>
    <property type="match status" value="1"/>
</dbReference>
<dbReference type="GO" id="GO:0020037">
    <property type="term" value="F:heme binding"/>
    <property type="evidence" value="ECO:0007669"/>
    <property type="project" value="InterPro"/>
</dbReference>
<evidence type="ECO:0000259" key="5">
    <source>
        <dbReference type="PROSITE" id="PS51379"/>
    </source>
</evidence>
<keyword evidence="1" id="KW-0004">4Fe-4S</keyword>
<feature type="domain" description="4Fe-4S ferredoxin-type" evidence="5">
    <location>
        <begin position="165"/>
        <end position="196"/>
    </location>
</feature>
<dbReference type="InterPro" id="IPR005117">
    <property type="entry name" value="NiRdtase/SiRdtase_haem-b_fer"/>
</dbReference>
<dbReference type="PANTHER" id="PTHR11493:SF54">
    <property type="entry name" value="ANAEROBIC SULFITE REDUCTASE SUBUNIT C"/>
    <property type="match status" value="1"/>
</dbReference>
<feature type="domain" description="4Fe-4S ferredoxin-type" evidence="5">
    <location>
        <begin position="198"/>
        <end position="225"/>
    </location>
</feature>
<evidence type="ECO:0000256" key="1">
    <source>
        <dbReference type="ARBA" id="ARBA00022485"/>
    </source>
</evidence>
<dbReference type="Proteomes" id="UP000823842">
    <property type="component" value="Unassembled WGS sequence"/>
</dbReference>
<dbReference type="SUPFAM" id="SSF56014">
    <property type="entry name" value="Nitrite and sulphite reductase 4Fe-4S domain-like"/>
    <property type="match status" value="1"/>
</dbReference>
<evidence type="ECO:0000256" key="3">
    <source>
        <dbReference type="ARBA" id="ARBA00023004"/>
    </source>
</evidence>
<dbReference type="Gene3D" id="3.30.70.20">
    <property type="match status" value="1"/>
</dbReference>
<dbReference type="SUPFAM" id="SSF55124">
    <property type="entry name" value="Nitrite/Sulfite reductase N-terminal domain-like"/>
    <property type="match status" value="1"/>
</dbReference>
<dbReference type="GO" id="GO:0050311">
    <property type="term" value="F:sulfite reductase (ferredoxin) activity"/>
    <property type="evidence" value="ECO:0007669"/>
    <property type="project" value="TreeGrafter"/>
</dbReference>
<comment type="caution">
    <text evidence="6">The sequence shown here is derived from an EMBL/GenBank/DDBJ whole genome shotgun (WGS) entry which is preliminary data.</text>
</comment>
<evidence type="ECO:0000313" key="6">
    <source>
        <dbReference type="EMBL" id="HJB29077.1"/>
    </source>
</evidence>
<dbReference type="Pfam" id="PF01077">
    <property type="entry name" value="NIR_SIR"/>
    <property type="match status" value="1"/>
</dbReference>